<dbReference type="AlphaFoldDB" id="A0A084T042"/>
<dbReference type="RefSeq" id="WP_052517669.1">
    <property type="nucleotide sequence ID" value="NZ_JPMI01000026.1"/>
</dbReference>
<evidence type="ECO:0000313" key="3">
    <source>
        <dbReference type="Proteomes" id="UP000028547"/>
    </source>
</evidence>
<reference evidence="2 3" key="1">
    <citation type="submission" date="2014-07" db="EMBL/GenBank/DDBJ databases">
        <title>Draft Genome Sequence of Gephyronic Acid Producer, Cystobacter violaceus Strain Cb vi76.</title>
        <authorList>
            <person name="Stevens D.C."/>
            <person name="Young J."/>
            <person name="Carmichael R."/>
            <person name="Tan J."/>
            <person name="Taylor R.E."/>
        </authorList>
    </citation>
    <scope>NUCLEOTIDE SEQUENCE [LARGE SCALE GENOMIC DNA]</scope>
    <source>
        <strain evidence="2 3">Cb vi76</strain>
    </source>
</reference>
<name>A0A084T042_9BACT</name>
<accession>A0A084T042</accession>
<feature type="region of interest" description="Disordered" evidence="1">
    <location>
        <begin position="348"/>
        <end position="374"/>
    </location>
</feature>
<evidence type="ECO:0000313" key="2">
    <source>
        <dbReference type="EMBL" id="KFA94077.1"/>
    </source>
</evidence>
<feature type="compositionally biased region" description="Basic and acidic residues" evidence="1">
    <location>
        <begin position="129"/>
        <end position="146"/>
    </location>
</feature>
<evidence type="ECO:0000256" key="1">
    <source>
        <dbReference type="SAM" id="MobiDB-lite"/>
    </source>
</evidence>
<feature type="compositionally biased region" description="Basic and acidic residues" evidence="1">
    <location>
        <begin position="154"/>
        <end position="170"/>
    </location>
</feature>
<organism evidence="2 3">
    <name type="scientific">Archangium violaceum Cb vi76</name>
    <dbReference type="NCBI Taxonomy" id="1406225"/>
    <lineage>
        <taxon>Bacteria</taxon>
        <taxon>Pseudomonadati</taxon>
        <taxon>Myxococcota</taxon>
        <taxon>Myxococcia</taxon>
        <taxon>Myxococcales</taxon>
        <taxon>Cystobacterineae</taxon>
        <taxon>Archangiaceae</taxon>
        <taxon>Archangium</taxon>
    </lineage>
</organism>
<comment type="caution">
    <text evidence="2">The sequence shown here is derived from an EMBL/GenBank/DDBJ whole genome shotgun (WGS) entry which is preliminary data.</text>
</comment>
<sequence length="402" mass="43870">MSGSITPPGAEAAGNQPHNRADLTALRQTHRDSGWEAKFDADNDDSYIPKQPPKRWLVEMKKDENTYGSQTFVEGTPNATISTIRRREGNTVSETYSGKTFSPDGKDLVDVSGQSTSRYGADGKLDQLDITRKDRDGSSQEHHYTRTTETTADGIRHTEKTDSRFWDKDNNPTSARQEHVSLQTPQGEKDISLRSEVTGPAGTVVHEVNENGDRLTFQNAQGEVRDITDPGQFQSEDEKNLALTAATTSKAMSEGGVVGSALADKFTRAESALGAGKIDDSLNNAKKATKTFEGLVGATGIVGAGISLKEAIQDKDRAAQALAGFQLTGSSMEFTAAANAAHNSLRGLKGVRGHRGGRWRLRGGRPGRARHRGGHRLRRLPRQELHRFRLRRSAPDQRADDR</sequence>
<feature type="region of interest" description="Disordered" evidence="1">
    <location>
        <begin position="1"/>
        <end position="54"/>
    </location>
</feature>
<protein>
    <submittedName>
        <fullName evidence="2">Uncharacterized protein</fullName>
    </submittedName>
</protein>
<dbReference type="Proteomes" id="UP000028547">
    <property type="component" value="Unassembled WGS sequence"/>
</dbReference>
<proteinExistence type="predicted"/>
<feature type="region of interest" description="Disordered" evidence="1">
    <location>
        <begin position="129"/>
        <end position="187"/>
    </location>
</feature>
<gene>
    <name evidence="2" type="ORF">Q664_04690</name>
</gene>
<feature type="compositionally biased region" description="Basic and acidic residues" evidence="1">
    <location>
        <begin position="29"/>
        <end position="41"/>
    </location>
</feature>
<dbReference type="EMBL" id="JPMI01000026">
    <property type="protein sequence ID" value="KFA94077.1"/>
    <property type="molecule type" value="Genomic_DNA"/>
</dbReference>
<feature type="compositionally biased region" description="Basic residues" evidence="1">
    <location>
        <begin position="349"/>
        <end position="374"/>
    </location>
</feature>
<feature type="compositionally biased region" description="Polar residues" evidence="1">
    <location>
        <begin position="171"/>
        <end position="186"/>
    </location>
</feature>